<evidence type="ECO:0000256" key="3">
    <source>
        <dbReference type="ARBA" id="ARBA00022475"/>
    </source>
</evidence>
<dbReference type="AlphaFoldDB" id="A0A1P8K245"/>
<dbReference type="GO" id="GO:1902201">
    <property type="term" value="P:negative regulation of bacterial-type flagellum-dependent cell motility"/>
    <property type="evidence" value="ECO:0007669"/>
    <property type="project" value="TreeGrafter"/>
</dbReference>
<dbReference type="KEGG" id="rhy:RD110_25050"/>
<dbReference type="STRING" id="1842727.RD110_25050"/>
<feature type="transmembrane region" description="Helical" evidence="8">
    <location>
        <begin position="39"/>
        <end position="55"/>
    </location>
</feature>
<feature type="transmembrane region" description="Helical" evidence="8">
    <location>
        <begin position="226"/>
        <end position="253"/>
    </location>
</feature>
<dbReference type="Gene3D" id="3.30.70.270">
    <property type="match status" value="1"/>
</dbReference>
<proteinExistence type="predicted"/>
<evidence type="ECO:0000256" key="1">
    <source>
        <dbReference type="ARBA" id="ARBA00004651"/>
    </source>
</evidence>
<protein>
    <recommendedName>
        <fullName evidence="2">diguanylate cyclase</fullName>
        <ecNumber evidence="2">2.7.7.65</ecNumber>
    </recommendedName>
</protein>
<keyword evidence="5 8" id="KW-1133">Transmembrane helix</keyword>
<feature type="transmembrane region" description="Helical" evidence="8">
    <location>
        <begin position="156"/>
        <end position="176"/>
    </location>
</feature>
<name>A0A1P8K245_9BURK</name>
<dbReference type="RefSeq" id="WP_076203274.1">
    <property type="nucleotide sequence ID" value="NZ_CP019236.1"/>
</dbReference>
<sequence>MNFAVPERPRGLVYALLPLLHFASVKLTFLCAVTPENEVVVWLPNAVLLAALLHFRGQRGVVMAALTFCSDVTANLGAFSWQEAVLLSGVNLAEVFVTYSLMRRAQTSPRLERIQDFGKFIVAGPLAGALMAGLMGAAVLKVMQGTATPYLTLVRLWWFGDGLGLLIYTPLLLAFTQPAPTMPRLHRLDIAILLLSLGLAVVVFTSRGGQIGEVSVTPTLLLPSTLFLAVRFGLRWTALGVALISLLLAWVLSHGHQPFGAVDIHLEIVRAQEFIFTLCTIGIGFAIVLAQLTAHERELEHKVRERTQALESSNTRLATLSATDGLTGIANRRRFDEVLAGEWRRAARSGQALTLVMLDVDFFKAYNDHYGHLAGDDCLRRIAALLSAQFRRTGDVLARYGGEEFVLLTSAHDAADAWLIAETARQSLQTMALPHAMSPFGTVTASLGVAMHVPVVGESVDVLLRRADQALYQAKAQGRNRTSQ</sequence>
<dbReference type="SUPFAM" id="SSF55073">
    <property type="entry name" value="Nucleotide cyclase"/>
    <property type="match status" value="1"/>
</dbReference>
<dbReference type="InterPro" id="IPR000160">
    <property type="entry name" value="GGDEF_dom"/>
</dbReference>
<feature type="transmembrane region" description="Helical" evidence="8">
    <location>
        <begin position="12"/>
        <end position="33"/>
    </location>
</feature>
<gene>
    <name evidence="10" type="ORF">RD110_25050</name>
</gene>
<keyword evidence="6 8" id="KW-0472">Membrane</keyword>
<feature type="transmembrane region" description="Helical" evidence="8">
    <location>
        <begin position="274"/>
        <end position="294"/>
    </location>
</feature>
<reference evidence="10 11" key="1">
    <citation type="submission" date="2017-01" db="EMBL/GenBank/DDBJ databases">
        <authorList>
            <person name="Mah S.A."/>
            <person name="Swanson W.J."/>
            <person name="Moy G.W."/>
            <person name="Vacquier V.D."/>
        </authorList>
    </citation>
    <scope>NUCLEOTIDE SEQUENCE [LARGE SCALE GENOMIC DNA]</scope>
    <source>
        <strain evidence="10 11">DCY110</strain>
    </source>
</reference>
<dbReference type="PANTHER" id="PTHR45138:SF9">
    <property type="entry name" value="DIGUANYLATE CYCLASE DGCM-RELATED"/>
    <property type="match status" value="1"/>
</dbReference>
<evidence type="ECO:0000256" key="7">
    <source>
        <dbReference type="ARBA" id="ARBA00034247"/>
    </source>
</evidence>
<dbReference type="PROSITE" id="PS50887">
    <property type="entry name" value="GGDEF"/>
    <property type="match status" value="1"/>
</dbReference>
<dbReference type="Pfam" id="PF05231">
    <property type="entry name" value="MASE1"/>
    <property type="match status" value="1"/>
</dbReference>
<comment type="subcellular location">
    <subcellularLocation>
        <location evidence="1">Cell membrane</location>
        <topology evidence="1">Multi-pass membrane protein</topology>
    </subcellularLocation>
</comment>
<dbReference type="InterPro" id="IPR007895">
    <property type="entry name" value="MASE1"/>
</dbReference>
<keyword evidence="11" id="KW-1185">Reference proteome</keyword>
<dbReference type="NCBIfam" id="TIGR00254">
    <property type="entry name" value="GGDEF"/>
    <property type="match status" value="1"/>
</dbReference>
<feature type="transmembrane region" description="Helical" evidence="8">
    <location>
        <begin position="188"/>
        <end position="206"/>
    </location>
</feature>
<accession>A0A1P8K245</accession>
<evidence type="ECO:0000256" key="5">
    <source>
        <dbReference type="ARBA" id="ARBA00022989"/>
    </source>
</evidence>
<dbReference type="GO" id="GO:0052621">
    <property type="term" value="F:diguanylate cyclase activity"/>
    <property type="evidence" value="ECO:0007669"/>
    <property type="project" value="UniProtKB-EC"/>
</dbReference>
<feature type="domain" description="GGDEF" evidence="9">
    <location>
        <begin position="351"/>
        <end position="484"/>
    </location>
</feature>
<dbReference type="Pfam" id="PF00990">
    <property type="entry name" value="GGDEF"/>
    <property type="match status" value="1"/>
</dbReference>
<keyword evidence="3" id="KW-1003">Cell membrane</keyword>
<evidence type="ECO:0000256" key="4">
    <source>
        <dbReference type="ARBA" id="ARBA00022692"/>
    </source>
</evidence>
<comment type="catalytic activity">
    <reaction evidence="7">
        <text>2 GTP = 3',3'-c-di-GMP + 2 diphosphate</text>
        <dbReference type="Rhea" id="RHEA:24898"/>
        <dbReference type="ChEBI" id="CHEBI:33019"/>
        <dbReference type="ChEBI" id="CHEBI:37565"/>
        <dbReference type="ChEBI" id="CHEBI:58805"/>
        <dbReference type="EC" id="2.7.7.65"/>
    </reaction>
</comment>
<dbReference type="CDD" id="cd01949">
    <property type="entry name" value="GGDEF"/>
    <property type="match status" value="1"/>
</dbReference>
<evidence type="ECO:0000259" key="9">
    <source>
        <dbReference type="PROSITE" id="PS50887"/>
    </source>
</evidence>
<feature type="transmembrane region" description="Helical" evidence="8">
    <location>
        <begin position="122"/>
        <end position="144"/>
    </location>
</feature>
<dbReference type="GO" id="GO:0005886">
    <property type="term" value="C:plasma membrane"/>
    <property type="evidence" value="ECO:0007669"/>
    <property type="project" value="UniProtKB-SubCell"/>
</dbReference>
<keyword evidence="4 8" id="KW-0812">Transmembrane</keyword>
<dbReference type="Proteomes" id="UP000186609">
    <property type="component" value="Chromosome"/>
</dbReference>
<evidence type="ECO:0000256" key="6">
    <source>
        <dbReference type="ARBA" id="ARBA00023136"/>
    </source>
</evidence>
<evidence type="ECO:0000256" key="8">
    <source>
        <dbReference type="SAM" id="Phobius"/>
    </source>
</evidence>
<dbReference type="InterPro" id="IPR050469">
    <property type="entry name" value="Diguanylate_Cyclase"/>
</dbReference>
<dbReference type="SMART" id="SM00267">
    <property type="entry name" value="GGDEF"/>
    <property type="match status" value="1"/>
</dbReference>
<dbReference type="GO" id="GO:0043709">
    <property type="term" value="P:cell adhesion involved in single-species biofilm formation"/>
    <property type="evidence" value="ECO:0007669"/>
    <property type="project" value="TreeGrafter"/>
</dbReference>
<evidence type="ECO:0000313" key="11">
    <source>
        <dbReference type="Proteomes" id="UP000186609"/>
    </source>
</evidence>
<dbReference type="PANTHER" id="PTHR45138">
    <property type="entry name" value="REGULATORY COMPONENTS OF SENSORY TRANSDUCTION SYSTEM"/>
    <property type="match status" value="1"/>
</dbReference>
<dbReference type="InterPro" id="IPR043128">
    <property type="entry name" value="Rev_trsase/Diguanyl_cyclase"/>
</dbReference>
<dbReference type="OrthoDB" id="9813903at2"/>
<dbReference type="InterPro" id="IPR029787">
    <property type="entry name" value="Nucleotide_cyclase"/>
</dbReference>
<evidence type="ECO:0000313" key="10">
    <source>
        <dbReference type="EMBL" id="APW40067.1"/>
    </source>
</evidence>
<organism evidence="10 11">
    <name type="scientific">Rhodoferax koreensis</name>
    <dbReference type="NCBI Taxonomy" id="1842727"/>
    <lineage>
        <taxon>Bacteria</taxon>
        <taxon>Pseudomonadati</taxon>
        <taxon>Pseudomonadota</taxon>
        <taxon>Betaproteobacteria</taxon>
        <taxon>Burkholderiales</taxon>
        <taxon>Comamonadaceae</taxon>
        <taxon>Rhodoferax</taxon>
    </lineage>
</organism>
<dbReference type="EMBL" id="CP019236">
    <property type="protein sequence ID" value="APW40067.1"/>
    <property type="molecule type" value="Genomic_DNA"/>
</dbReference>
<dbReference type="FunFam" id="3.30.70.270:FF:000001">
    <property type="entry name" value="Diguanylate cyclase domain protein"/>
    <property type="match status" value="1"/>
</dbReference>
<dbReference type="EC" id="2.7.7.65" evidence="2"/>
<evidence type="ECO:0000256" key="2">
    <source>
        <dbReference type="ARBA" id="ARBA00012528"/>
    </source>
</evidence>